<evidence type="ECO:0008006" key="3">
    <source>
        <dbReference type="Google" id="ProtNLM"/>
    </source>
</evidence>
<dbReference type="PROSITE" id="PS51257">
    <property type="entry name" value="PROKAR_LIPOPROTEIN"/>
    <property type="match status" value="1"/>
</dbReference>
<keyword evidence="1" id="KW-0472">Membrane</keyword>
<proteinExistence type="predicted"/>
<evidence type="ECO:0000256" key="1">
    <source>
        <dbReference type="SAM" id="Phobius"/>
    </source>
</evidence>
<evidence type="ECO:0000313" key="2">
    <source>
        <dbReference type="EMBL" id="SVB72830.1"/>
    </source>
</evidence>
<gene>
    <name evidence="2" type="ORF">METZ01_LOCUS225684</name>
</gene>
<feature type="non-terminal residue" evidence="2">
    <location>
        <position position="185"/>
    </location>
</feature>
<reference evidence="2" key="1">
    <citation type="submission" date="2018-05" db="EMBL/GenBank/DDBJ databases">
        <authorList>
            <person name="Lanie J.A."/>
            <person name="Ng W.-L."/>
            <person name="Kazmierczak K.M."/>
            <person name="Andrzejewski T.M."/>
            <person name="Davidsen T.M."/>
            <person name="Wayne K.J."/>
            <person name="Tettelin H."/>
            <person name="Glass J.I."/>
            <person name="Rusch D."/>
            <person name="Podicherti R."/>
            <person name="Tsui H.-C.T."/>
            <person name="Winkler M.E."/>
        </authorList>
    </citation>
    <scope>NUCLEOTIDE SEQUENCE</scope>
</reference>
<protein>
    <recommendedName>
        <fullName evidence="3">Lipoprotein</fullName>
    </recommendedName>
</protein>
<keyword evidence="1" id="KW-1133">Transmembrane helix</keyword>
<accession>A0A382GC94</accession>
<dbReference type="EMBL" id="UINC01054752">
    <property type="protein sequence ID" value="SVB72830.1"/>
    <property type="molecule type" value="Genomic_DNA"/>
</dbReference>
<sequence length="185" mass="21662">MKLRDPWKTIIGSSWLFVIFFFTISCTQLNEVHRRRTLEARNNLKKQYVTMARSDSGILDSSSSLKLESKHYVLIFSEDIQKLKDYDSADERRGVGHGSLVYMESLYNFVHDIFGFEPSNQDVYGFEPNQKIRIVLHDFYNGSKHQAVTQTQSRTEYQNGEFIKKITGIQMDFPIEMYNQRPVKA</sequence>
<name>A0A382GC94_9ZZZZ</name>
<dbReference type="AlphaFoldDB" id="A0A382GC94"/>
<feature type="transmembrane region" description="Helical" evidence="1">
    <location>
        <begin position="6"/>
        <end position="26"/>
    </location>
</feature>
<organism evidence="2">
    <name type="scientific">marine metagenome</name>
    <dbReference type="NCBI Taxonomy" id="408172"/>
    <lineage>
        <taxon>unclassified sequences</taxon>
        <taxon>metagenomes</taxon>
        <taxon>ecological metagenomes</taxon>
    </lineage>
</organism>
<keyword evidence="1" id="KW-0812">Transmembrane</keyword>